<dbReference type="InterPro" id="IPR014720">
    <property type="entry name" value="dsRBD_dom"/>
</dbReference>
<dbReference type="SMART" id="SM00358">
    <property type="entry name" value="DSRM"/>
    <property type="match status" value="1"/>
</dbReference>
<feature type="domain" description="RNase III" evidence="17">
    <location>
        <begin position="7"/>
        <end position="129"/>
    </location>
</feature>
<keyword evidence="6 15" id="KW-0698">rRNA processing</keyword>
<dbReference type="FunFam" id="3.30.160.20:FF:000003">
    <property type="entry name" value="Ribonuclease 3"/>
    <property type="match status" value="1"/>
</dbReference>
<dbReference type="RefSeq" id="WP_186507412.1">
    <property type="nucleotide sequence ID" value="NZ_JACNEP010000011.1"/>
</dbReference>
<dbReference type="CDD" id="cd10845">
    <property type="entry name" value="DSRM_RNAse_III_family"/>
    <property type="match status" value="1"/>
</dbReference>
<dbReference type="EC" id="3.1.26.3" evidence="15"/>
<comment type="caution">
    <text evidence="18">The sequence shown here is derived from an EMBL/GenBank/DDBJ whole genome shotgun (WGS) entry which is preliminary data.</text>
</comment>
<sequence length="227" mass="25421">MVQRTDYQVLYKVLGYSFKDVENLKMALTHRSNKGQHNERLEYLGDAVLGMVVADALFHRFPQQSEGKLTRMRSTLVKGDTLAELANEFGLGEFLLLGPGELKSGGFRRNSILADAVEAIIGAIYLEAGMPEVQKLILSWLKTRIAALSPDQHPKDYKTRLQEYLQGRKLPLPDYQVVNISGDAHEQTFAIECRVTGIEHPIKSQGSSRRKAEQKAAAIALRELIND</sequence>
<keyword evidence="9 15" id="KW-0540">Nuclease</keyword>
<keyword evidence="11 15" id="KW-0255">Endonuclease</keyword>
<evidence type="ECO:0000256" key="14">
    <source>
        <dbReference type="ARBA" id="ARBA00022884"/>
    </source>
</evidence>
<keyword evidence="13 15" id="KW-0460">Magnesium</keyword>
<keyword evidence="12 15" id="KW-0378">Hydrolase</keyword>
<dbReference type="SUPFAM" id="SSF54768">
    <property type="entry name" value="dsRNA-binding domain-like"/>
    <property type="match status" value="1"/>
</dbReference>
<evidence type="ECO:0000256" key="12">
    <source>
        <dbReference type="ARBA" id="ARBA00022801"/>
    </source>
</evidence>
<comment type="catalytic activity">
    <reaction evidence="1 15">
        <text>Endonucleolytic cleavage to 5'-phosphomonoester.</text>
        <dbReference type="EC" id="3.1.26.3"/>
    </reaction>
</comment>
<evidence type="ECO:0000259" key="16">
    <source>
        <dbReference type="PROSITE" id="PS50137"/>
    </source>
</evidence>
<dbReference type="InterPro" id="IPR036389">
    <property type="entry name" value="RNase_III_sf"/>
</dbReference>
<evidence type="ECO:0000256" key="7">
    <source>
        <dbReference type="ARBA" id="ARBA00022664"/>
    </source>
</evidence>
<gene>
    <name evidence="15 18" type="primary">rnc</name>
    <name evidence="18" type="ORF">H8B19_13455</name>
</gene>
<evidence type="ECO:0000313" key="19">
    <source>
        <dbReference type="Proteomes" id="UP000601768"/>
    </source>
</evidence>
<dbReference type="Pfam" id="PF00035">
    <property type="entry name" value="dsrm"/>
    <property type="match status" value="1"/>
</dbReference>
<dbReference type="GO" id="GO:0006397">
    <property type="term" value="P:mRNA processing"/>
    <property type="evidence" value="ECO:0007669"/>
    <property type="project" value="UniProtKB-UniRule"/>
</dbReference>
<feature type="active site" evidence="15">
    <location>
        <position position="118"/>
    </location>
</feature>
<accession>A0A8J6IWC7</accession>
<feature type="domain" description="DRBM" evidence="16">
    <location>
        <begin position="156"/>
        <end position="226"/>
    </location>
</feature>
<dbReference type="AlphaFoldDB" id="A0A8J6IWC7"/>
<dbReference type="PROSITE" id="PS50142">
    <property type="entry name" value="RNASE_3_2"/>
    <property type="match status" value="1"/>
</dbReference>
<reference evidence="18" key="1">
    <citation type="journal article" date="2018" name="Int. J. Syst. Evol. Microbiol.">
        <title>Neptunicella marina gen. nov., sp. nov., isolated from surface seawater.</title>
        <authorList>
            <person name="Liu X."/>
            <person name="Lai Q."/>
            <person name="Du Y."/>
            <person name="Zhang X."/>
            <person name="Liu Z."/>
            <person name="Sun F."/>
            <person name="Shao Z."/>
        </authorList>
    </citation>
    <scope>NUCLEOTIDE SEQUENCE</scope>
    <source>
        <strain evidence="18">S27-2</strain>
    </source>
</reference>
<dbReference type="GO" id="GO:0019843">
    <property type="term" value="F:rRNA binding"/>
    <property type="evidence" value="ECO:0007669"/>
    <property type="project" value="UniProtKB-KW"/>
</dbReference>
<keyword evidence="15" id="KW-0699">rRNA-binding</keyword>
<comment type="cofactor">
    <cofactor evidence="15">
        <name>Mg(2+)</name>
        <dbReference type="ChEBI" id="CHEBI:18420"/>
    </cofactor>
</comment>
<dbReference type="InterPro" id="IPR000999">
    <property type="entry name" value="RNase_III_dom"/>
</dbReference>
<feature type="binding site" evidence="15">
    <location>
        <position position="115"/>
    </location>
    <ligand>
        <name>Mg(2+)</name>
        <dbReference type="ChEBI" id="CHEBI:18420"/>
    </ligand>
</feature>
<comment type="function">
    <text evidence="15">Digests double-stranded RNA. Involved in the processing of primary rRNA transcript to yield the immediate precursors to the large and small rRNAs (23S and 16S). Processes some mRNAs, and tRNAs when they are encoded in the rRNA operon. Processes pre-crRNA and tracrRNA of type II CRISPR loci if present in the organism.</text>
</comment>
<keyword evidence="19" id="KW-1185">Reference proteome</keyword>
<reference evidence="18" key="2">
    <citation type="submission" date="2020-08" db="EMBL/GenBank/DDBJ databases">
        <authorList>
            <person name="Lai Q."/>
        </authorList>
    </citation>
    <scope>NUCLEOTIDE SEQUENCE</scope>
    <source>
        <strain evidence="18">S27-2</strain>
    </source>
</reference>
<dbReference type="CDD" id="cd00593">
    <property type="entry name" value="RIBOc"/>
    <property type="match status" value="1"/>
</dbReference>
<evidence type="ECO:0000256" key="11">
    <source>
        <dbReference type="ARBA" id="ARBA00022759"/>
    </source>
</evidence>
<evidence type="ECO:0000256" key="2">
    <source>
        <dbReference type="ARBA" id="ARBA00004496"/>
    </source>
</evidence>
<dbReference type="SUPFAM" id="SSF69065">
    <property type="entry name" value="RNase III domain-like"/>
    <property type="match status" value="1"/>
</dbReference>
<name>A0A8J6IWC7_9ALTE</name>
<evidence type="ECO:0000256" key="8">
    <source>
        <dbReference type="ARBA" id="ARBA00022694"/>
    </source>
</evidence>
<keyword evidence="7 15" id="KW-0507">mRNA processing</keyword>
<feature type="binding site" evidence="15">
    <location>
        <position position="118"/>
    </location>
    <ligand>
        <name>Mg(2+)</name>
        <dbReference type="ChEBI" id="CHEBI:18420"/>
    </ligand>
</feature>
<dbReference type="Gene3D" id="3.30.160.20">
    <property type="match status" value="1"/>
</dbReference>
<keyword evidence="10 15" id="KW-0479">Metal-binding</keyword>
<dbReference type="HAMAP" id="MF_00104">
    <property type="entry name" value="RNase_III"/>
    <property type="match status" value="1"/>
</dbReference>
<keyword evidence="5 15" id="KW-0963">Cytoplasm</keyword>
<dbReference type="PANTHER" id="PTHR11207:SF0">
    <property type="entry name" value="RIBONUCLEASE 3"/>
    <property type="match status" value="1"/>
</dbReference>
<evidence type="ECO:0000259" key="17">
    <source>
        <dbReference type="PROSITE" id="PS50142"/>
    </source>
</evidence>
<comment type="subcellular location">
    <subcellularLocation>
        <location evidence="2 15">Cytoplasm</location>
    </subcellularLocation>
</comment>
<comment type="similarity">
    <text evidence="3">Belongs to the ribonuclease III family.</text>
</comment>
<dbReference type="GO" id="GO:0008033">
    <property type="term" value="P:tRNA processing"/>
    <property type="evidence" value="ECO:0007669"/>
    <property type="project" value="UniProtKB-KW"/>
</dbReference>
<protein>
    <recommendedName>
        <fullName evidence="15">Ribonuclease 3</fullName>
        <ecNumber evidence="15">3.1.26.3</ecNumber>
    </recommendedName>
    <alternativeName>
        <fullName evidence="15">Ribonuclease III</fullName>
        <shortName evidence="15">RNase III</shortName>
    </alternativeName>
</protein>
<feature type="active site" evidence="15">
    <location>
        <position position="46"/>
    </location>
</feature>
<evidence type="ECO:0000313" key="18">
    <source>
        <dbReference type="EMBL" id="MBC3766887.1"/>
    </source>
</evidence>
<dbReference type="InterPro" id="IPR011907">
    <property type="entry name" value="RNase_III"/>
</dbReference>
<proteinExistence type="inferred from homology"/>
<dbReference type="GO" id="GO:0005737">
    <property type="term" value="C:cytoplasm"/>
    <property type="evidence" value="ECO:0007669"/>
    <property type="project" value="UniProtKB-SubCell"/>
</dbReference>
<evidence type="ECO:0000256" key="13">
    <source>
        <dbReference type="ARBA" id="ARBA00022842"/>
    </source>
</evidence>
<feature type="binding site" evidence="15">
    <location>
        <position position="42"/>
    </location>
    <ligand>
        <name>Mg(2+)</name>
        <dbReference type="ChEBI" id="CHEBI:18420"/>
    </ligand>
</feature>
<evidence type="ECO:0000256" key="4">
    <source>
        <dbReference type="ARBA" id="ARBA00011738"/>
    </source>
</evidence>
<dbReference type="GO" id="GO:0046872">
    <property type="term" value="F:metal ion binding"/>
    <property type="evidence" value="ECO:0007669"/>
    <property type="project" value="UniProtKB-KW"/>
</dbReference>
<evidence type="ECO:0000256" key="9">
    <source>
        <dbReference type="ARBA" id="ARBA00022722"/>
    </source>
</evidence>
<dbReference type="GO" id="GO:0006364">
    <property type="term" value="P:rRNA processing"/>
    <property type="evidence" value="ECO:0007669"/>
    <property type="project" value="UniProtKB-UniRule"/>
</dbReference>
<dbReference type="PROSITE" id="PS50137">
    <property type="entry name" value="DS_RBD"/>
    <property type="match status" value="1"/>
</dbReference>
<dbReference type="PROSITE" id="PS00517">
    <property type="entry name" value="RNASE_3_1"/>
    <property type="match status" value="1"/>
</dbReference>
<dbReference type="PANTHER" id="PTHR11207">
    <property type="entry name" value="RIBONUCLEASE III"/>
    <property type="match status" value="1"/>
</dbReference>
<dbReference type="Proteomes" id="UP000601768">
    <property type="component" value="Unassembled WGS sequence"/>
</dbReference>
<dbReference type="GO" id="GO:0010468">
    <property type="term" value="P:regulation of gene expression"/>
    <property type="evidence" value="ECO:0007669"/>
    <property type="project" value="TreeGrafter"/>
</dbReference>
<evidence type="ECO:0000256" key="5">
    <source>
        <dbReference type="ARBA" id="ARBA00022490"/>
    </source>
</evidence>
<dbReference type="GO" id="GO:0003725">
    <property type="term" value="F:double-stranded RNA binding"/>
    <property type="evidence" value="ECO:0007669"/>
    <property type="project" value="TreeGrafter"/>
</dbReference>
<evidence type="ECO:0000256" key="1">
    <source>
        <dbReference type="ARBA" id="ARBA00000109"/>
    </source>
</evidence>
<evidence type="ECO:0000256" key="6">
    <source>
        <dbReference type="ARBA" id="ARBA00022552"/>
    </source>
</evidence>
<organism evidence="18 19">
    <name type="scientific">Neptunicella marina</name>
    <dbReference type="NCBI Taxonomy" id="2125989"/>
    <lineage>
        <taxon>Bacteria</taxon>
        <taxon>Pseudomonadati</taxon>
        <taxon>Pseudomonadota</taxon>
        <taxon>Gammaproteobacteria</taxon>
        <taxon>Alteromonadales</taxon>
        <taxon>Alteromonadaceae</taxon>
        <taxon>Neptunicella</taxon>
    </lineage>
</organism>
<evidence type="ECO:0000256" key="10">
    <source>
        <dbReference type="ARBA" id="ARBA00022723"/>
    </source>
</evidence>
<keyword evidence="8 15" id="KW-0819">tRNA processing</keyword>
<dbReference type="Pfam" id="PF14622">
    <property type="entry name" value="Ribonucleas_3_3"/>
    <property type="match status" value="1"/>
</dbReference>
<dbReference type="GO" id="GO:0004525">
    <property type="term" value="F:ribonuclease III activity"/>
    <property type="evidence" value="ECO:0007669"/>
    <property type="project" value="UniProtKB-UniRule"/>
</dbReference>
<dbReference type="FunFam" id="1.10.1520.10:FF:000001">
    <property type="entry name" value="Ribonuclease 3"/>
    <property type="match status" value="1"/>
</dbReference>
<dbReference type="NCBIfam" id="TIGR02191">
    <property type="entry name" value="RNaseIII"/>
    <property type="match status" value="1"/>
</dbReference>
<dbReference type="Gene3D" id="1.10.1520.10">
    <property type="entry name" value="Ribonuclease III domain"/>
    <property type="match status" value="1"/>
</dbReference>
<dbReference type="GO" id="GO:0042802">
    <property type="term" value="F:identical protein binding"/>
    <property type="evidence" value="ECO:0007669"/>
    <property type="project" value="UniProtKB-ARBA"/>
</dbReference>
<dbReference type="SMART" id="SM00535">
    <property type="entry name" value="RIBOc"/>
    <property type="match status" value="1"/>
</dbReference>
<comment type="subunit">
    <text evidence="4 15">Homodimer.</text>
</comment>
<evidence type="ECO:0000256" key="15">
    <source>
        <dbReference type="HAMAP-Rule" id="MF_00104"/>
    </source>
</evidence>
<evidence type="ECO:0000256" key="3">
    <source>
        <dbReference type="ARBA" id="ARBA00010183"/>
    </source>
</evidence>
<keyword evidence="14 15" id="KW-0694">RNA-binding</keyword>
<dbReference type="EMBL" id="JACNEP010000011">
    <property type="protein sequence ID" value="MBC3766887.1"/>
    <property type="molecule type" value="Genomic_DNA"/>
</dbReference>